<sequence>MTRTGKVLVGVSGFILLSLVAAVIFVASFDWNRLKPTINQKVSAELQRPFAIRGNLSVDWSREGEGPGWRGWIPWPHIHAEDLVLGNPTTLISTQESRDAQSTQGTPLSDAFPTGEGEMVTLKRIDASIAPLSLLNKEVRIPRLWLTQPDIHLQRLANGNNNWTFNLTNTSTDSSSWSVDIGDIIFDRGEITLKDAILQADLLAVIDPLAKALPFAQVTGVRRGASINSVTSTHSANTTTSSVTTTSVVTTTATATTNPVTETETETETETVKSTTPDYLFGWKVEGQYQGQPLVGSGKIGGMISMNDANVPFPLQADMRYGSTQVAVVGTLTDPGNLAGLDLQLVLSGTSLDNLYPLLDVVLPATPPYQTEGHLSARLKQAGGAVYHYENFNGKIGDSDIHGDLTYTDSQPRPKLAGQVDSEKLRFTDLAPLIGADSNQEKALRGERNRQPGNKILPTETFDTKSWGVMDADVTYTAKRIERDKSLPLSDLYTHVVLKEGTLLLDPLRFGMAEGDLAATLRLDSHQTPMHGKVDLHVRRIQLKALLPQVQAMRSSLGRLSGDASFTAAGNSVAGLLATSNGNVRLLLSQGQISRSLMELLGLNVGNYLVAKLFGDDTVKINCAAADITLRNGVATPNVFVFDTENAIINITGNANFATERLNLSIDPESKGLRILTLRSPLYVKGTFKRPDVGVKTGALIARGAVAAALGVALTPAAALLALISPSEGEENQCAPLLRKMQQKK</sequence>
<dbReference type="EMBL" id="CP000720">
    <property type="protein sequence ID" value="ABS46404.1"/>
    <property type="molecule type" value="Genomic_DNA"/>
</dbReference>
<organism evidence="3 4">
    <name type="scientific">Yersinia pseudotuberculosis serotype O:1b (strain IP 31758)</name>
    <dbReference type="NCBI Taxonomy" id="349747"/>
    <lineage>
        <taxon>Bacteria</taxon>
        <taxon>Pseudomonadati</taxon>
        <taxon>Pseudomonadota</taxon>
        <taxon>Gammaproteobacteria</taxon>
        <taxon>Enterobacterales</taxon>
        <taxon>Yersiniaceae</taxon>
        <taxon>Yersinia</taxon>
    </lineage>
</organism>
<dbReference type="HOGENOM" id="CLU_017234_1_1_6"/>
<dbReference type="Proteomes" id="UP000002412">
    <property type="component" value="Chromosome"/>
</dbReference>
<dbReference type="PANTHER" id="PTHR30441:SF9">
    <property type="entry name" value="ASMA FAMILY PROTEIN YHJG"/>
    <property type="match status" value="1"/>
</dbReference>
<accession>A0A0U1QV93</accession>
<evidence type="ECO:0000313" key="3">
    <source>
        <dbReference type="EMBL" id="ABS46404.1"/>
    </source>
</evidence>
<dbReference type="GO" id="GO:0090313">
    <property type="term" value="P:regulation of protein targeting to membrane"/>
    <property type="evidence" value="ECO:0007669"/>
    <property type="project" value="TreeGrafter"/>
</dbReference>
<reference evidence="3 4" key="1">
    <citation type="journal article" date="2007" name="PLoS Genet.">
        <title>The complete genome sequence of Yersinia pseudotuberculosis IP31758, the causative agent of Far East scarlet-like fever.</title>
        <authorList>
            <person name="Eppinger M."/>
            <person name="Rosovitz M.J."/>
            <person name="Fricke W.F."/>
            <person name="Rasko D.A."/>
            <person name="Kokorina G."/>
            <person name="Fayolle C."/>
            <person name="Lindler L.E."/>
            <person name="Carniel E."/>
            <person name="Ravel J."/>
        </authorList>
    </citation>
    <scope>NUCLEOTIDE SEQUENCE [LARGE SCALE GENOMIC DNA]</scope>
    <source>
        <strain evidence="3 4">IP 31758</strain>
    </source>
</reference>
<evidence type="ECO:0000313" key="4">
    <source>
        <dbReference type="Proteomes" id="UP000002412"/>
    </source>
</evidence>
<dbReference type="KEGG" id="ypi:YpsIP31758_4058"/>
<protein>
    <submittedName>
        <fullName evidence="3">AsmA family protein</fullName>
    </submittedName>
</protein>
<evidence type="ECO:0000259" key="2">
    <source>
        <dbReference type="Pfam" id="PF05170"/>
    </source>
</evidence>
<dbReference type="AlphaFoldDB" id="A0A0U1QV93"/>
<feature type="domain" description="AsmA" evidence="2">
    <location>
        <begin position="1"/>
        <end position="638"/>
    </location>
</feature>
<dbReference type="InterPro" id="IPR007844">
    <property type="entry name" value="AsmA"/>
</dbReference>
<name>A0A0U1QV93_YERP3</name>
<dbReference type="RefSeq" id="WP_012105934.1">
    <property type="nucleotide sequence ID" value="NC_009708.1"/>
</dbReference>
<dbReference type="GO" id="GO:0005886">
    <property type="term" value="C:plasma membrane"/>
    <property type="evidence" value="ECO:0007669"/>
    <property type="project" value="TreeGrafter"/>
</dbReference>
<feature type="compositionally biased region" description="Polar residues" evidence="1">
    <location>
        <begin position="94"/>
        <end position="107"/>
    </location>
</feature>
<gene>
    <name evidence="3" type="ordered locus">YpsIP31758_4058</name>
</gene>
<feature type="region of interest" description="Disordered" evidence="1">
    <location>
        <begin position="94"/>
        <end position="113"/>
    </location>
</feature>
<dbReference type="PANTHER" id="PTHR30441">
    <property type="entry name" value="DUF748 DOMAIN-CONTAINING PROTEIN"/>
    <property type="match status" value="1"/>
</dbReference>
<evidence type="ECO:0000256" key="1">
    <source>
        <dbReference type="SAM" id="MobiDB-lite"/>
    </source>
</evidence>
<dbReference type="Pfam" id="PF05170">
    <property type="entry name" value="AsmA"/>
    <property type="match status" value="1"/>
</dbReference>
<proteinExistence type="predicted"/>
<dbReference type="InterPro" id="IPR052894">
    <property type="entry name" value="AsmA-related"/>
</dbReference>